<dbReference type="InterPro" id="IPR036573">
    <property type="entry name" value="CBM_sf_5/12"/>
</dbReference>
<dbReference type="Pfam" id="PF00041">
    <property type="entry name" value="fn3"/>
    <property type="match status" value="1"/>
</dbReference>
<evidence type="ECO:0000256" key="1">
    <source>
        <dbReference type="ARBA" id="ARBA00022801"/>
    </source>
</evidence>
<dbReference type="InterPro" id="IPR013783">
    <property type="entry name" value="Ig-like_fold"/>
</dbReference>
<reference evidence="3" key="1">
    <citation type="journal article" date="2013" name="Environ. Microbiol.">
        <title>Seasonally variable intestinal metagenomes of the red palm weevil (Rhynchophorus ferrugineus).</title>
        <authorList>
            <person name="Jia S."/>
            <person name="Zhang X."/>
            <person name="Zhang G."/>
            <person name="Yin A."/>
            <person name="Zhang S."/>
            <person name="Li F."/>
            <person name="Wang L."/>
            <person name="Zhao D."/>
            <person name="Yun Q."/>
            <person name="Tala"/>
            <person name="Wang J."/>
            <person name="Sun G."/>
            <person name="Baabdullah M."/>
            <person name="Yu X."/>
            <person name="Hu S."/>
            <person name="Al-Mssallem I.S."/>
            <person name="Yu J."/>
        </authorList>
    </citation>
    <scope>NUCLEOTIDE SEQUENCE</scope>
</reference>
<dbReference type="Pfam" id="PF02839">
    <property type="entry name" value="CBM_5_12"/>
    <property type="match status" value="1"/>
</dbReference>
<dbReference type="CDD" id="cd12214">
    <property type="entry name" value="ChiA1_BD"/>
    <property type="match status" value="1"/>
</dbReference>
<dbReference type="CDD" id="cd00063">
    <property type="entry name" value="FN3"/>
    <property type="match status" value="1"/>
</dbReference>
<protein>
    <submittedName>
        <fullName evidence="3">CAZy families CBM12|CBM5|GH18 protein</fullName>
    </submittedName>
</protein>
<accession>A0A060BV27</accession>
<dbReference type="SUPFAM" id="SSF51055">
    <property type="entry name" value="Carbohydrate binding domain"/>
    <property type="match status" value="1"/>
</dbReference>
<dbReference type="GO" id="GO:0004553">
    <property type="term" value="F:hydrolase activity, hydrolyzing O-glycosyl compounds"/>
    <property type="evidence" value="ECO:0007669"/>
    <property type="project" value="InterPro"/>
</dbReference>
<feature type="non-terminal residue" evidence="3">
    <location>
        <position position="1"/>
    </location>
</feature>
<dbReference type="GO" id="GO:0005576">
    <property type="term" value="C:extracellular region"/>
    <property type="evidence" value="ECO:0007669"/>
    <property type="project" value="InterPro"/>
</dbReference>
<dbReference type="InterPro" id="IPR003961">
    <property type="entry name" value="FN3_dom"/>
</dbReference>
<name>A0A060BV27_9BACT</name>
<proteinExistence type="predicted"/>
<dbReference type="AlphaFoldDB" id="A0A060BV27"/>
<keyword evidence="1" id="KW-0378">Hydrolase</keyword>
<dbReference type="Gene3D" id="2.60.40.10">
    <property type="entry name" value="Immunoglobulins"/>
    <property type="match status" value="1"/>
</dbReference>
<feature type="domain" description="Fibronectin type-III" evidence="2">
    <location>
        <begin position="67"/>
        <end position="140"/>
    </location>
</feature>
<dbReference type="Gene3D" id="2.10.10.20">
    <property type="entry name" value="Carbohydrate-binding module superfamily 5/12"/>
    <property type="match status" value="1"/>
</dbReference>
<evidence type="ECO:0000313" key="3">
    <source>
        <dbReference type="EMBL" id="AIA86789.1"/>
    </source>
</evidence>
<dbReference type="SUPFAM" id="SSF49265">
    <property type="entry name" value="Fibronectin type III"/>
    <property type="match status" value="1"/>
</dbReference>
<dbReference type="SMART" id="SM00060">
    <property type="entry name" value="FN3"/>
    <property type="match status" value="1"/>
</dbReference>
<sequence>GGARRRRRHGRPERTYRVGDLVAYGGITYRNIQAHRSIETWTPPATPALWQALTTNANTDCAAVPPAPAGLATSNLSASGVTLEWTAPTMPENCASTGYTIYVDGTSVGTTLDTSYAISGLSASTSYRLTVTASDSKGTS</sequence>
<dbReference type="InterPro" id="IPR003610">
    <property type="entry name" value="CBM5/12"/>
</dbReference>
<feature type="non-terminal residue" evidence="3">
    <location>
        <position position="140"/>
    </location>
</feature>
<dbReference type="EMBL" id="KF119523">
    <property type="protein sequence ID" value="AIA86789.1"/>
    <property type="molecule type" value="Genomic_DNA"/>
</dbReference>
<dbReference type="GO" id="GO:0030246">
    <property type="term" value="F:carbohydrate binding"/>
    <property type="evidence" value="ECO:0007669"/>
    <property type="project" value="InterPro"/>
</dbReference>
<dbReference type="InterPro" id="IPR036116">
    <property type="entry name" value="FN3_sf"/>
</dbReference>
<evidence type="ECO:0000259" key="2">
    <source>
        <dbReference type="PROSITE" id="PS50853"/>
    </source>
</evidence>
<dbReference type="PROSITE" id="PS50853">
    <property type="entry name" value="FN3"/>
    <property type="match status" value="1"/>
</dbReference>
<organism evidence="3">
    <name type="scientific">uncultured Acidobacteriota bacterium</name>
    <dbReference type="NCBI Taxonomy" id="171953"/>
    <lineage>
        <taxon>Bacteria</taxon>
        <taxon>Pseudomonadati</taxon>
        <taxon>Acidobacteriota</taxon>
        <taxon>environmental samples</taxon>
    </lineage>
</organism>
<dbReference type="GO" id="GO:0005975">
    <property type="term" value="P:carbohydrate metabolic process"/>
    <property type="evidence" value="ECO:0007669"/>
    <property type="project" value="InterPro"/>
</dbReference>